<dbReference type="EMBL" id="SSMQ01000029">
    <property type="protein sequence ID" value="TKD03381.1"/>
    <property type="molecule type" value="Genomic_DNA"/>
</dbReference>
<dbReference type="NCBIfam" id="TIGR01643">
    <property type="entry name" value="YD_repeat_2x"/>
    <property type="match status" value="6"/>
</dbReference>
<feature type="domain" description="Teneurin-like YD-shell" evidence="3">
    <location>
        <begin position="982"/>
        <end position="1185"/>
    </location>
</feature>
<keyword evidence="5" id="KW-1185">Reference proteome</keyword>
<dbReference type="InterPro" id="IPR050708">
    <property type="entry name" value="T6SS_VgrG/RHS"/>
</dbReference>
<dbReference type="OrthoDB" id="9757552at2"/>
<dbReference type="RefSeq" id="WP_136931734.1">
    <property type="nucleotide sequence ID" value="NZ_SSMQ01000029.1"/>
</dbReference>
<dbReference type="InterPro" id="IPR022385">
    <property type="entry name" value="Rhs_assc_core"/>
</dbReference>
<dbReference type="PRINTS" id="PR00394">
    <property type="entry name" value="RHSPROTEIN"/>
</dbReference>
<evidence type="ECO:0000259" key="3">
    <source>
        <dbReference type="Pfam" id="PF25023"/>
    </source>
</evidence>
<evidence type="ECO:0000313" key="5">
    <source>
        <dbReference type="Proteomes" id="UP000309215"/>
    </source>
</evidence>
<dbReference type="Pfam" id="PF20148">
    <property type="entry name" value="DUF6531"/>
    <property type="match status" value="1"/>
</dbReference>
<proteinExistence type="predicted"/>
<dbReference type="Proteomes" id="UP000309215">
    <property type="component" value="Unassembled WGS sequence"/>
</dbReference>
<dbReference type="InterPro" id="IPR006530">
    <property type="entry name" value="YD"/>
</dbReference>
<keyword evidence="1" id="KW-0677">Repeat</keyword>
<dbReference type="PANTHER" id="PTHR32305">
    <property type="match status" value="1"/>
</dbReference>
<dbReference type="CDD" id="cd14740">
    <property type="entry name" value="PAAR_4"/>
    <property type="match status" value="1"/>
</dbReference>
<dbReference type="Gene3D" id="3.40.1350.10">
    <property type="match status" value="1"/>
</dbReference>
<dbReference type="InterPro" id="IPR011335">
    <property type="entry name" value="Restrct_endonuc-II-like"/>
</dbReference>
<feature type="domain" description="DUF6531" evidence="2">
    <location>
        <begin position="187"/>
        <end position="261"/>
    </location>
</feature>
<organism evidence="4 5">
    <name type="scientific">Polyangium fumosum</name>
    <dbReference type="NCBI Taxonomy" id="889272"/>
    <lineage>
        <taxon>Bacteria</taxon>
        <taxon>Pseudomonadati</taxon>
        <taxon>Myxococcota</taxon>
        <taxon>Polyangia</taxon>
        <taxon>Polyangiales</taxon>
        <taxon>Polyangiaceae</taxon>
        <taxon>Polyangium</taxon>
    </lineage>
</organism>
<comment type="caution">
    <text evidence="4">The sequence shown here is derived from an EMBL/GenBank/DDBJ whole genome shotgun (WGS) entry which is preliminary data.</text>
</comment>
<gene>
    <name evidence="4" type="ORF">E8A74_25785</name>
</gene>
<dbReference type="SUPFAM" id="SSF52980">
    <property type="entry name" value="Restriction endonuclease-like"/>
    <property type="match status" value="1"/>
</dbReference>
<evidence type="ECO:0000259" key="2">
    <source>
        <dbReference type="Pfam" id="PF20148"/>
    </source>
</evidence>
<dbReference type="Gene3D" id="2.180.10.10">
    <property type="entry name" value="RHS repeat-associated core"/>
    <property type="match status" value="3"/>
</dbReference>
<reference evidence="4 5" key="1">
    <citation type="submission" date="2019-04" db="EMBL/GenBank/DDBJ databases">
        <authorList>
            <person name="Li Y."/>
            <person name="Wang J."/>
        </authorList>
    </citation>
    <scope>NUCLEOTIDE SEQUENCE [LARGE SCALE GENOMIC DNA]</scope>
    <source>
        <strain evidence="4 5">DSM 14668</strain>
    </source>
</reference>
<dbReference type="InterPro" id="IPR056823">
    <property type="entry name" value="TEN-like_YD-shell"/>
</dbReference>
<dbReference type="PANTHER" id="PTHR32305:SF15">
    <property type="entry name" value="PROTEIN RHSA-RELATED"/>
    <property type="match status" value="1"/>
</dbReference>
<name>A0A4U1J7N7_9BACT</name>
<dbReference type="Pfam" id="PF25023">
    <property type="entry name" value="TEN_YD-shell"/>
    <property type="match status" value="1"/>
</dbReference>
<dbReference type="InterPro" id="IPR045351">
    <property type="entry name" value="DUF6531"/>
</dbReference>
<protein>
    <recommendedName>
        <fullName evidence="6">Type IV secretion protein Rhs</fullName>
    </recommendedName>
</protein>
<accession>A0A4U1J7N7</accession>
<dbReference type="InterPro" id="IPR011856">
    <property type="entry name" value="tRNA_endonuc-like_dom_sf"/>
</dbReference>
<sequence length="1349" mass="149233">MPAAAKWGDLVLGIDIHMVVVPGSPNPWPLPHPFIGIVFDPLGAALSAVLGGGPVLVNGMPAATVATDVLGLSHAPMPPGTTFAPNDVPDNAGTFVTGSKTVYFGGLSAARAGSLVSSCNFPINVPTSSCIAPPSGPPVDVGGPDAFDATALIMRGMRTKWFSNKIHSAFRIKPRSRMSKLVCFLTGHPVDVMTGEVLTDAVDFELPGPLPFVFERNYYSGDETAGALGPAWHHPLEASVDESPLRGHRLSLDVRLPDGRVARHLDLDVGASEWRDQDRYTLARDEAGYTLTFWDGTSYRFEPVEGAIVTHPLAKISDRCGNAITLRYRDGRLHDGTDSAGRHLRFVMKGSRLVAVRVLRPEGGGDTWHTLVRYSYNEEGYLVAAEDAAGHSFRYAYKGGVLIQETNRNGLSFYFEYDWYAPGGYCVHTWGDGKIYERKLTYHKEQFATVVEDGRGGRTAYFGNGDGLVEREIDPMGVERRYEWGDGFRKVAEIDGLGRRTEWAYDARGNRTLERDALGHETWWTYNALNLPVEMVDAAGAVWRWAYDHRGKLVREVDPIGGESRFKYDRRGLLLSVEDPLGRNVQLEHDGQGNCIAVMTPGGAVSRYEFDDLGRVIKAVDARGVQVRLEHDVCGRVVRVERSDGAFIRMKRDAEGNVIEREDEARRVWRYAYRGLNKLEKQVDPEGGIVQLSYDSDEALVALTNERGEVYSYERDRAGRVIKEVGFDGRTLACLYDRVGHTKRVTTGGGKHISLERDALGRLIKLRMPGPILPGAVLPSVQEVEFAYDARGELVRARNAASDVTFVRDALGRVVEERAGDVIVESRYNAAGERVLLRTSLGHEAHFGFDQWGTLEQVSFGHSQRFGDFTPESLREGGPRVRAPWKSAITRDRVGDEVARQLPGEVTSHWDWDHVGRPAVRTMEAPEVALELGYRWKSDEELEALVMGKGREVVFGHDRRGHLIWSVMPGGRTEHQPVDAVGNVYRSEGRSDRKYAAGGRVEEANGVRYVHDVDGQLVEKVLPDGARWRYAWDALGQLVDVVRPDGVKISFAYDALGRRVRKDSPGKTTRYVWDGDDLIHEITEDAPLETWLWEPGSLSPVAKAVDDERFAVIADHRGVPLILVDEEGKTAWLGGISPLGEAWIQVAETACPWRFAGQYADEETGLYYNRFRYFDPGLGRYISQDPIGPEGGLGLYNYVPEPWAGIDPLGLACKNHQTGKRGERIARNYLQKLGFNILGSIRNKSGHGIDIVARDAAGMLRFFEVKTTEGLYAAGLAGAQKNGATQFVWSRLVRAAQGRRFWQATSDPQTQSKALSLMQEIRNSGGSGSIKGEVLRVVLGNGTITRSPW</sequence>
<evidence type="ECO:0000256" key="1">
    <source>
        <dbReference type="ARBA" id="ARBA00022737"/>
    </source>
</evidence>
<dbReference type="Gene3D" id="2.60.200.60">
    <property type="match status" value="1"/>
</dbReference>
<evidence type="ECO:0008006" key="6">
    <source>
        <dbReference type="Google" id="ProtNLM"/>
    </source>
</evidence>
<dbReference type="Pfam" id="PF05593">
    <property type="entry name" value="RHS_repeat"/>
    <property type="match status" value="2"/>
</dbReference>
<dbReference type="GO" id="GO:0003676">
    <property type="term" value="F:nucleic acid binding"/>
    <property type="evidence" value="ECO:0007669"/>
    <property type="project" value="InterPro"/>
</dbReference>
<dbReference type="InterPro" id="IPR031325">
    <property type="entry name" value="RHS_repeat"/>
</dbReference>
<dbReference type="NCBIfam" id="TIGR03696">
    <property type="entry name" value="Rhs_assc_core"/>
    <property type="match status" value="1"/>
</dbReference>
<evidence type="ECO:0000313" key="4">
    <source>
        <dbReference type="EMBL" id="TKD03381.1"/>
    </source>
</evidence>